<dbReference type="Proteomes" id="UP000633365">
    <property type="component" value="Unassembled WGS sequence"/>
</dbReference>
<protein>
    <recommendedName>
        <fullName evidence="4 5">Large ribosomal subunit protein bL32</fullName>
    </recommendedName>
</protein>
<sequence>MAVPARKHSHARKMKRRSNVWKLQAPALSICPECGEYKAPHRVCPNCGKYNGRQVIAVDED</sequence>
<dbReference type="HAMAP" id="MF_00340">
    <property type="entry name" value="Ribosomal_bL32"/>
    <property type="match status" value="1"/>
</dbReference>
<dbReference type="PANTHER" id="PTHR35534">
    <property type="entry name" value="50S RIBOSOMAL PROTEIN L32"/>
    <property type="match status" value="1"/>
</dbReference>
<dbReference type="PANTHER" id="PTHR35534:SF1">
    <property type="entry name" value="LARGE RIBOSOMAL SUBUNIT PROTEIN BL32"/>
    <property type="match status" value="1"/>
</dbReference>
<comment type="similarity">
    <text evidence="1 5">Belongs to the bacterial ribosomal protein bL32 family.</text>
</comment>
<dbReference type="NCBIfam" id="TIGR01031">
    <property type="entry name" value="rpmF_bact"/>
    <property type="match status" value="1"/>
</dbReference>
<dbReference type="InterPro" id="IPR002677">
    <property type="entry name" value="Ribosomal_bL32"/>
</dbReference>
<reference evidence="6" key="1">
    <citation type="submission" date="2021-01" db="EMBL/GenBank/DDBJ databases">
        <title>Genome public.</title>
        <authorList>
            <person name="Liu C."/>
            <person name="Sun Q."/>
        </authorList>
    </citation>
    <scope>NUCLEOTIDE SEQUENCE</scope>
    <source>
        <strain evidence="6">M6</strain>
    </source>
</reference>
<keyword evidence="7" id="KW-1185">Reference proteome</keyword>
<evidence type="ECO:0000256" key="3">
    <source>
        <dbReference type="ARBA" id="ARBA00023274"/>
    </source>
</evidence>
<dbReference type="RefSeq" id="WP_186833562.1">
    <property type="nucleotide sequence ID" value="NZ_JAEQMG010000010.1"/>
</dbReference>
<dbReference type="InterPro" id="IPR044957">
    <property type="entry name" value="Ribosomal_bL32_bact"/>
</dbReference>
<comment type="caution">
    <text evidence="6">The sequence shown here is derived from an EMBL/GenBank/DDBJ whole genome shotgun (WGS) entry which is preliminary data.</text>
</comment>
<accession>A0A934U0V1</accession>
<name>A0A934U0V1_9FIRM</name>
<dbReference type="SUPFAM" id="SSF57829">
    <property type="entry name" value="Zn-binding ribosomal proteins"/>
    <property type="match status" value="1"/>
</dbReference>
<evidence type="ECO:0000313" key="6">
    <source>
        <dbReference type="EMBL" id="MBK6087104.1"/>
    </source>
</evidence>
<dbReference type="InterPro" id="IPR011332">
    <property type="entry name" value="Ribosomal_zn-bd"/>
</dbReference>
<keyword evidence="3 5" id="KW-0687">Ribonucleoprotein</keyword>
<evidence type="ECO:0000256" key="5">
    <source>
        <dbReference type="HAMAP-Rule" id="MF_00340"/>
    </source>
</evidence>
<proteinExistence type="inferred from homology"/>
<dbReference type="GO" id="GO:0003735">
    <property type="term" value="F:structural constituent of ribosome"/>
    <property type="evidence" value="ECO:0007669"/>
    <property type="project" value="InterPro"/>
</dbReference>
<gene>
    <name evidence="5 6" type="primary">rpmF</name>
    <name evidence="6" type="ORF">JKK62_00270</name>
</gene>
<dbReference type="GO" id="GO:0006412">
    <property type="term" value="P:translation"/>
    <property type="evidence" value="ECO:0007669"/>
    <property type="project" value="UniProtKB-UniRule"/>
</dbReference>
<dbReference type="AlphaFoldDB" id="A0A934U0V1"/>
<organism evidence="6 7">
    <name type="scientific">Ruminococcus difficilis</name>
    <dbReference type="NCBI Taxonomy" id="2763069"/>
    <lineage>
        <taxon>Bacteria</taxon>
        <taxon>Bacillati</taxon>
        <taxon>Bacillota</taxon>
        <taxon>Clostridia</taxon>
        <taxon>Eubacteriales</taxon>
        <taxon>Oscillospiraceae</taxon>
        <taxon>Ruminococcus</taxon>
    </lineage>
</organism>
<evidence type="ECO:0000256" key="2">
    <source>
        <dbReference type="ARBA" id="ARBA00022980"/>
    </source>
</evidence>
<evidence type="ECO:0000256" key="4">
    <source>
        <dbReference type="ARBA" id="ARBA00035178"/>
    </source>
</evidence>
<evidence type="ECO:0000313" key="7">
    <source>
        <dbReference type="Proteomes" id="UP000633365"/>
    </source>
</evidence>
<dbReference type="Pfam" id="PF01783">
    <property type="entry name" value="Ribosomal_L32p"/>
    <property type="match status" value="1"/>
</dbReference>
<evidence type="ECO:0000256" key="1">
    <source>
        <dbReference type="ARBA" id="ARBA00008560"/>
    </source>
</evidence>
<dbReference type="EMBL" id="JAEQMG010000010">
    <property type="protein sequence ID" value="MBK6087104.1"/>
    <property type="molecule type" value="Genomic_DNA"/>
</dbReference>
<dbReference type="GO" id="GO:0015934">
    <property type="term" value="C:large ribosomal subunit"/>
    <property type="evidence" value="ECO:0007669"/>
    <property type="project" value="InterPro"/>
</dbReference>
<keyword evidence="2 5" id="KW-0689">Ribosomal protein</keyword>